<dbReference type="Pfam" id="PF03961">
    <property type="entry name" value="FapA"/>
    <property type="match status" value="1"/>
</dbReference>
<evidence type="ECO:0000313" key="3">
    <source>
        <dbReference type="Proteomes" id="UP000191056"/>
    </source>
</evidence>
<dbReference type="EMBL" id="MZGT01000012">
    <property type="protein sequence ID" value="OPJ64545.1"/>
    <property type="molecule type" value="Genomic_DNA"/>
</dbReference>
<proteinExistence type="predicted"/>
<evidence type="ECO:0000313" key="2">
    <source>
        <dbReference type="EMBL" id="OPJ64545.1"/>
    </source>
</evidence>
<dbReference type="InterPro" id="IPR038247">
    <property type="entry name" value="Jag_N_dom_sf"/>
</dbReference>
<dbReference type="OrthoDB" id="1279at2"/>
<dbReference type="Proteomes" id="UP000191056">
    <property type="component" value="Unassembled WGS sequence"/>
</dbReference>
<dbReference type="InterPro" id="IPR032782">
    <property type="entry name" value="KhpB_N"/>
</dbReference>
<organism evidence="2 3">
    <name type="scientific">Clostridium chromiireducens</name>
    <dbReference type="NCBI Taxonomy" id="225345"/>
    <lineage>
        <taxon>Bacteria</taxon>
        <taxon>Bacillati</taxon>
        <taxon>Bacillota</taxon>
        <taxon>Clostridia</taxon>
        <taxon>Eubacteriales</taxon>
        <taxon>Clostridiaceae</taxon>
        <taxon>Clostridium</taxon>
    </lineage>
</organism>
<name>A0A1V4IXP8_9CLOT</name>
<sequence length="651" mass="72613">MSLKFSATSVDECLEKASLELNIPKEDLKYKVTKEEKRFFKRKIEIEVLESNENKIEPNEKEVVNNLKDSEVEKEVFGAKVENGKIIVTEPKNKDDIITIKTSPGIILLINGQKCDQITPVTVEDKIEYKFEEIEPVRSVDISITNDRMEAYINIKTTPKHIYELADQEYHKNLILVKRKIEDKYPPQYTPKELKELLKSKGVVYGIIEEEIEVICGQHNAENVLIAKGLSVQNDIPDEIELLFKESHKLNYDESVGKVDYRNTFLIANVKSGDIIAQIVPGKSGNDGKDILGMVIAKKTAKKLTLKIGEGCKLENDKVIATSEGKPDFKGNTFTVNKLYKVDQVDLKSGNIDFVGNVEIVGVVSEAMEVRAGNELYVGKNVESAILRASGQITILGNVLNSTVTAGSENVERRLYLNYLQNVKSIINDLTSSTEQVKDNNLLGQRHDGEIIKILIENKFKSLPDIARHILSYNMSRGIQHSEVTTFIINKLLGLGPLKIKDYKELVEFDEILKEEIDEIETLIVIPTDVYVGYTQGSTIEASGSVFITGKGQYTSEITALNNIEFLSDNAVCRGGVLAAGSEIKLKTVGSTAGVNTMLKVSKKGRIKADIAYNNTIFCFGEKQVMLEVSSKNVEAYVDKTGEIVIDKFIL</sequence>
<dbReference type="Pfam" id="PF14804">
    <property type="entry name" value="Jag_N"/>
    <property type="match status" value="1"/>
</dbReference>
<dbReference type="InterPro" id="IPR046866">
    <property type="entry name" value="FapA_N"/>
</dbReference>
<dbReference type="PANTHER" id="PTHR38032:SF1">
    <property type="entry name" value="RNA-BINDING PROTEIN KHPB N-TERMINAL DOMAIN-CONTAINING PROTEIN"/>
    <property type="match status" value="1"/>
</dbReference>
<dbReference type="SMART" id="SM01245">
    <property type="entry name" value="Jag_N"/>
    <property type="match status" value="1"/>
</dbReference>
<dbReference type="Pfam" id="PF20250">
    <property type="entry name" value="FapA_N"/>
    <property type="match status" value="1"/>
</dbReference>
<dbReference type="RefSeq" id="WP_079438776.1">
    <property type="nucleotide sequence ID" value="NZ_MZGT01000012.1"/>
</dbReference>
<comment type="caution">
    <text evidence="2">The sequence shown here is derived from an EMBL/GenBank/DDBJ whole genome shotgun (WGS) entry which is preliminary data.</text>
</comment>
<dbReference type="PANTHER" id="PTHR38032">
    <property type="entry name" value="POLYMERASE-RELATED"/>
    <property type="match status" value="1"/>
</dbReference>
<protein>
    <recommendedName>
        <fullName evidence="1">RNA-binding protein KhpB N-terminal domain-containing protein</fullName>
    </recommendedName>
</protein>
<evidence type="ECO:0000259" key="1">
    <source>
        <dbReference type="SMART" id="SM01245"/>
    </source>
</evidence>
<feature type="domain" description="RNA-binding protein KhpB N-terminal" evidence="1">
    <location>
        <begin position="4"/>
        <end position="51"/>
    </location>
</feature>
<dbReference type="InterPro" id="IPR046865">
    <property type="entry name" value="FapA_b_solenoid"/>
</dbReference>
<keyword evidence="3" id="KW-1185">Reference proteome</keyword>
<reference evidence="2 3" key="1">
    <citation type="submission" date="2017-03" db="EMBL/GenBank/DDBJ databases">
        <title>Genome sequence of Clostridium chromiireducens DSM 23318.</title>
        <authorList>
            <person name="Poehlein A."/>
            <person name="Daniel R."/>
        </authorList>
    </citation>
    <scope>NUCLEOTIDE SEQUENCE [LARGE SCALE GENOMIC DNA]</scope>
    <source>
        <strain evidence="2 3">DSM 23318</strain>
    </source>
</reference>
<gene>
    <name evidence="2" type="ORF">CLCHR_11920</name>
</gene>
<dbReference type="Gene3D" id="3.30.30.80">
    <property type="entry name" value="probable RNA-binding protein from clostridium symbiosum atcc 14940"/>
    <property type="match status" value="1"/>
</dbReference>
<accession>A0A1V4IXP8</accession>
<dbReference type="InterPro" id="IPR005646">
    <property type="entry name" value="FapA"/>
</dbReference>
<dbReference type="AlphaFoldDB" id="A0A1V4IXP8"/>
<dbReference type="STRING" id="225345.CLCHR_11920"/>